<dbReference type="AlphaFoldDB" id="A0A2B7YXG5"/>
<sequence length="447" mass="51851">MSYGNKYSNKPFESASKISHTNIINDKKVQNFLSKCRIPPYYKEINSEDFKFQLFENLSENPIKNIITIDGGYTNIYINEDYPSSTIAFFQFGALFFKYEDLINLKNKPFIDPEDMSKLQEINKTKLIVPTKGITLNEEIDFISSVRKTIYEFFISQPEEEKKEDKFIETLKWFIFEDYKSSNTNNSWHLATCPHCNKGVDIQKKNLLNDYTFICPHCKKNIYLTDILRLHEAIDNELGATGILGYITTAIEQIIIISLIKYILKIKPDLLFDTLFIKDGPLAFFGQTANLHKPMRELINYLNKKYKIYLVGLEKSGSFVEHAEQIRKKILSKHFLLLGNKYIYKYIIPSIKNDDPYGCSSYYSHKLIFKSENNNMYVVSIPNVEAKAEPQITDYINIKEILHNITALKCDLYYNSIIPIVMVNNLVSIANTSSIILTAFAQEKVKQ</sequence>
<reference evidence="1 2" key="1">
    <citation type="submission" date="2017-06" db="EMBL/GenBank/DDBJ databases">
        <title>Draft genome sequence of Fusobacterium nucleatum subsp. animalis KCOM 1280 (=ChDC F318).</title>
        <authorList>
            <person name="Kook J.-K."/>
            <person name="Park S.-N."/>
            <person name="Lim Y.K."/>
            <person name="Roh H."/>
        </authorList>
    </citation>
    <scope>NUCLEOTIDE SEQUENCE [LARGE SCALE GENOMIC DNA]</scope>
    <source>
        <strain evidence="2">KCOM 1280 ( ChDC F318)</strain>
    </source>
</reference>
<dbReference type="RefSeq" id="WP_158412446.1">
    <property type="nucleotide sequence ID" value="NZ_CP077150.1"/>
</dbReference>
<comment type="caution">
    <text evidence="1">The sequence shown here is derived from an EMBL/GenBank/DDBJ whole genome shotgun (WGS) entry which is preliminary data.</text>
</comment>
<evidence type="ECO:0000313" key="2">
    <source>
        <dbReference type="Proteomes" id="UP000226179"/>
    </source>
</evidence>
<accession>A0A2B7YXG5</accession>
<dbReference type="Proteomes" id="UP000226179">
    <property type="component" value="Unassembled WGS sequence"/>
</dbReference>
<name>A0A2B7YXG5_9FUSO</name>
<evidence type="ECO:0000313" key="1">
    <source>
        <dbReference type="EMBL" id="PGH25850.1"/>
    </source>
</evidence>
<gene>
    <name evidence="1" type="ORF">RN90_11125</name>
</gene>
<protein>
    <submittedName>
        <fullName evidence="1">NurA domain-containing protein</fullName>
    </submittedName>
</protein>
<organism evidence="1 2">
    <name type="scientific">Fusobacterium animalis</name>
    <dbReference type="NCBI Taxonomy" id="76859"/>
    <lineage>
        <taxon>Bacteria</taxon>
        <taxon>Fusobacteriati</taxon>
        <taxon>Fusobacteriota</taxon>
        <taxon>Fusobacteriia</taxon>
        <taxon>Fusobacteriales</taxon>
        <taxon>Fusobacteriaceae</taxon>
        <taxon>Fusobacterium</taxon>
    </lineage>
</organism>
<dbReference type="EMBL" id="NJGJ01000001">
    <property type="protein sequence ID" value="PGH25850.1"/>
    <property type="molecule type" value="Genomic_DNA"/>
</dbReference>
<proteinExistence type="predicted"/>